<dbReference type="Pfam" id="PF04316">
    <property type="entry name" value="FlgM"/>
    <property type="match status" value="1"/>
</dbReference>
<keyword evidence="5" id="KW-0805">Transcription regulation</keyword>
<sequence length="99" mass="10162">MKIDNSIKSTGQVSGENRTRETRAASTAPAQSGTQVALSAGLQKYEAVLAQSPVVDSAKVEEIKSAIANGSFSVNPEKVADGLIESVRSMLSAQPGTAA</sequence>
<gene>
    <name evidence="11" type="ORF">GCM10025770_33490</name>
</gene>
<evidence type="ECO:0000256" key="8">
    <source>
        <dbReference type="ARBA" id="ARBA00030117"/>
    </source>
</evidence>
<comment type="caution">
    <text evidence="11">The sequence shown here is derived from an EMBL/GenBank/DDBJ whole genome shotgun (WGS) entry which is preliminary data.</text>
</comment>
<dbReference type="RefSeq" id="WP_345534259.1">
    <property type="nucleotide sequence ID" value="NZ_BAABLD010000017.1"/>
</dbReference>
<name>A0ABP9R162_9RHOO</name>
<feature type="compositionally biased region" description="Polar residues" evidence="9">
    <location>
        <begin position="1"/>
        <end position="16"/>
    </location>
</feature>
<keyword evidence="6" id="KW-0804">Transcription</keyword>
<accession>A0ABP9R162</accession>
<reference evidence="12" key="1">
    <citation type="journal article" date="2019" name="Int. J. Syst. Evol. Microbiol.">
        <title>The Global Catalogue of Microorganisms (GCM) 10K type strain sequencing project: providing services to taxonomists for standard genome sequencing and annotation.</title>
        <authorList>
            <consortium name="The Broad Institute Genomics Platform"/>
            <consortium name="The Broad Institute Genome Sequencing Center for Infectious Disease"/>
            <person name="Wu L."/>
            <person name="Ma J."/>
        </authorList>
    </citation>
    <scope>NUCLEOTIDE SEQUENCE [LARGE SCALE GENOMIC DNA]</scope>
    <source>
        <strain evidence="12">JCM 18715</strain>
    </source>
</reference>
<evidence type="ECO:0000256" key="5">
    <source>
        <dbReference type="ARBA" id="ARBA00023015"/>
    </source>
</evidence>
<feature type="domain" description="Anti-sigma-28 factor FlgM C-terminal" evidence="10">
    <location>
        <begin position="38"/>
        <end position="85"/>
    </location>
</feature>
<evidence type="ECO:0000256" key="6">
    <source>
        <dbReference type="ARBA" id="ARBA00023163"/>
    </source>
</evidence>
<dbReference type="NCBIfam" id="TIGR03824">
    <property type="entry name" value="FlgM_jcvi"/>
    <property type="match status" value="1"/>
</dbReference>
<evidence type="ECO:0000313" key="11">
    <source>
        <dbReference type="EMBL" id="GAA5170490.1"/>
    </source>
</evidence>
<evidence type="ECO:0000256" key="9">
    <source>
        <dbReference type="SAM" id="MobiDB-lite"/>
    </source>
</evidence>
<dbReference type="EMBL" id="BAABLD010000017">
    <property type="protein sequence ID" value="GAA5170490.1"/>
    <property type="molecule type" value="Genomic_DNA"/>
</dbReference>
<feature type="compositionally biased region" description="Polar residues" evidence="9">
    <location>
        <begin position="24"/>
        <end position="34"/>
    </location>
</feature>
<proteinExistence type="inferred from homology"/>
<keyword evidence="4" id="KW-1005">Bacterial flagellum biogenesis</keyword>
<evidence type="ECO:0000256" key="1">
    <source>
        <dbReference type="ARBA" id="ARBA00005322"/>
    </source>
</evidence>
<dbReference type="InterPro" id="IPR035890">
    <property type="entry name" value="Anti-sigma-28_factor_FlgM_sf"/>
</dbReference>
<evidence type="ECO:0000259" key="10">
    <source>
        <dbReference type="Pfam" id="PF04316"/>
    </source>
</evidence>
<keyword evidence="3" id="KW-0678">Repressor</keyword>
<evidence type="ECO:0000313" key="12">
    <source>
        <dbReference type="Proteomes" id="UP001500547"/>
    </source>
</evidence>
<dbReference type="InterPro" id="IPR007412">
    <property type="entry name" value="FlgM"/>
</dbReference>
<evidence type="ECO:0000256" key="3">
    <source>
        <dbReference type="ARBA" id="ARBA00022491"/>
    </source>
</evidence>
<dbReference type="Proteomes" id="UP001500547">
    <property type="component" value="Unassembled WGS sequence"/>
</dbReference>
<dbReference type="SUPFAM" id="SSF101498">
    <property type="entry name" value="Anti-sigma factor FlgM"/>
    <property type="match status" value="1"/>
</dbReference>
<protein>
    <recommendedName>
        <fullName evidence="2">Negative regulator of flagellin synthesis</fullName>
    </recommendedName>
    <alternativeName>
        <fullName evidence="8">Anti-sigma-28 factor</fullName>
    </alternativeName>
</protein>
<organism evidence="11 12">
    <name type="scientific">Viridibacterium curvum</name>
    <dbReference type="NCBI Taxonomy" id="1101404"/>
    <lineage>
        <taxon>Bacteria</taxon>
        <taxon>Pseudomonadati</taxon>
        <taxon>Pseudomonadota</taxon>
        <taxon>Betaproteobacteria</taxon>
        <taxon>Rhodocyclales</taxon>
        <taxon>Rhodocyclaceae</taxon>
        <taxon>Viridibacterium</taxon>
    </lineage>
</organism>
<dbReference type="InterPro" id="IPR031316">
    <property type="entry name" value="FlgM_C"/>
</dbReference>
<feature type="region of interest" description="Disordered" evidence="9">
    <location>
        <begin position="1"/>
        <end position="34"/>
    </location>
</feature>
<comment type="function">
    <text evidence="7">Responsible for the coupling of flagellin expression to flagellar assembly by preventing expression of the flagellin genes when a component of the middle class of proteins is defective. It negatively regulates flagellar genes by inhibiting the activity of FliA by directly binding to FliA.</text>
</comment>
<evidence type="ECO:0000256" key="4">
    <source>
        <dbReference type="ARBA" id="ARBA00022795"/>
    </source>
</evidence>
<keyword evidence="12" id="KW-1185">Reference proteome</keyword>
<comment type="similarity">
    <text evidence="1">Belongs to the FlgM family.</text>
</comment>
<evidence type="ECO:0000256" key="7">
    <source>
        <dbReference type="ARBA" id="ARBA00024739"/>
    </source>
</evidence>
<evidence type="ECO:0000256" key="2">
    <source>
        <dbReference type="ARBA" id="ARBA00017823"/>
    </source>
</evidence>